<dbReference type="Pfam" id="PF03466">
    <property type="entry name" value="LysR_substrate"/>
    <property type="match status" value="1"/>
</dbReference>
<keyword evidence="4" id="KW-0804">Transcription</keyword>
<dbReference type="PRINTS" id="PR00039">
    <property type="entry name" value="HTHLYSR"/>
</dbReference>
<proteinExistence type="inferred from homology"/>
<dbReference type="RefSeq" id="WP_144306397.1">
    <property type="nucleotide sequence ID" value="NZ_CP039543.1"/>
</dbReference>
<accession>A0A6P1ZDB4</accession>
<dbReference type="InterPro" id="IPR036388">
    <property type="entry name" value="WH-like_DNA-bd_sf"/>
</dbReference>
<dbReference type="InterPro" id="IPR047788">
    <property type="entry name" value="LysR-like_Sec_metab"/>
</dbReference>
<comment type="similarity">
    <text evidence="1">Belongs to the LysR transcriptional regulatory family.</text>
</comment>
<evidence type="ECO:0000256" key="4">
    <source>
        <dbReference type="ARBA" id="ARBA00023163"/>
    </source>
</evidence>
<dbReference type="NCBIfam" id="NF040786">
    <property type="entry name" value="LysR_Sec_metab"/>
    <property type="match status" value="1"/>
</dbReference>
<keyword evidence="3" id="KW-0238">DNA-binding</keyword>
<dbReference type="Proteomes" id="UP000503251">
    <property type="component" value="Chromosome"/>
</dbReference>
<dbReference type="OrthoDB" id="9808620at2"/>
<keyword evidence="9" id="KW-1185">Reference proteome</keyword>
<dbReference type="EMBL" id="QMIF01000012">
    <property type="protein sequence ID" value="TVM32033.1"/>
    <property type="molecule type" value="Genomic_DNA"/>
</dbReference>
<dbReference type="GO" id="GO:0000976">
    <property type="term" value="F:transcription cis-regulatory region binding"/>
    <property type="evidence" value="ECO:0007669"/>
    <property type="project" value="TreeGrafter"/>
</dbReference>
<dbReference type="EMBL" id="CP039543">
    <property type="protein sequence ID" value="QJT07677.1"/>
    <property type="molecule type" value="Genomic_DNA"/>
</dbReference>
<evidence type="ECO:0000313" key="8">
    <source>
        <dbReference type="Proteomes" id="UP000434052"/>
    </source>
</evidence>
<dbReference type="SUPFAM" id="SSF46785">
    <property type="entry name" value="Winged helix' DNA-binding domain"/>
    <property type="match status" value="1"/>
</dbReference>
<dbReference type="SUPFAM" id="SSF53850">
    <property type="entry name" value="Periplasmic binding protein-like II"/>
    <property type="match status" value="1"/>
</dbReference>
<name>A0A6P1ZDB4_9BACT</name>
<dbReference type="Gene3D" id="1.10.10.10">
    <property type="entry name" value="Winged helix-like DNA-binding domain superfamily/Winged helix DNA-binding domain"/>
    <property type="match status" value="1"/>
</dbReference>
<dbReference type="CDD" id="cd08420">
    <property type="entry name" value="PBP2_CysL_like"/>
    <property type="match status" value="1"/>
</dbReference>
<dbReference type="InterPro" id="IPR005119">
    <property type="entry name" value="LysR_subst-bd"/>
</dbReference>
<sequence length="310" mass="34546">MDFRRLEAFCKVYELRSFSRAAAELYLSQPTISSHVSTLERELKVRLFDRLGREVHPTPAGDILYRHGKEAFSSLNHAAAEIQLLQDRVAGDLFVGGSTIPANYFLPAMLAKFKEIYPDVNLSLALGDSLEIVKRVASGDLQLGVVGAEEDIPDLAFIELLQDELVIIAAPQVAGDMRSCKYEELRQFPWVMREPGSGTRKAFEKNLQQIGGDVADFNMVMTVEGTQAILSCVKSGVGLSIVSKLAADSLLQSGEVVRIECPDLAEIRRHFYCVYHERRHYFPAVRYFMAFLNEECGQQVTMTDDDSAAA</sequence>
<reference evidence="7 8" key="1">
    <citation type="submission" date="2018-06" db="EMBL/GenBank/DDBJ databases">
        <title>Complete genome of Desulfovibrio marinus P48SEP.</title>
        <authorList>
            <person name="Crispim J.S."/>
            <person name="Vidigal P.M.P."/>
            <person name="Silva L.C.F."/>
            <person name="Araujo L.C."/>
            <person name="Laguardia C.N."/>
            <person name="Dias R.S."/>
            <person name="Sousa M.P."/>
            <person name="Paula S.O."/>
            <person name="Silva C."/>
        </authorList>
    </citation>
    <scope>NUCLEOTIDE SEQUENCE [LARGE SCALE GENOMIC DNA]</scope>
    <source>
        <strain evidence="7 8">P48SEP</strain>
    </source>
</reference>
<dbReference type="Gene3D" id="3.40.190.290">
    <property type="match status" value="1"/>
</dbReference>
<organism evidence="7 8">
    <name type="scientific">Oceanidesulfovibrio marinus</name>
    <dbReference type="NCBI Taxonomy" id="370038"/>
    <lineage>
        <taxon>Bacteria</taxon>
        <taxon>Pseudomonadati</taxon>
        <taxon>Thermodesulfobacteriota</taxon>
        <taxon>Desulfovibrionia</taxon>
        <taxon>Desulfovibrionales</taxon>
        <taxon>Desulfovibrionaceae</taxon>
        <taxon>Oceanidesulfovibrio</taxon>
    </lineage>
</organism>
<evidence type="ECO:0000256" key="1">
    <source>
        <dbReference type="ARBA" id="ARBA00009437"/>
    </source>
</evidence>
<dbReference type="InterPro" id="IPR036390">
    <property type="entry name" value="WH_DNA-bd_sf"/>
</dbReference>
<protein>
    <submittedName>
        <fullName evidence="7">LysR family transcriptional regulator</fullName>
    </submittedName>
</protein>
<dbReference type="PANTHER" id="PTHR30126">
    <property type="entry name" value="HTH-TYPE TRANSCRIPTIONAL REGULATOR"/>
    <property type="match status" value="1"/>
</dbReference>
<keyword evidence="2" id="KW-0805">Transcription regulation</keyword>
<evidence type="ECO:0000313" key="6">
    <source>
        <dbReference type="EMBL" id="QJT07677.1"/>
    </source>
</evidence>
<reference evidence="6 9" key="2">
    <citation type="submission" date="2019-04" db="EMBL/GenBank/DDBJ databases">
        <title>Isolation and culture of sulfate reducing bacteria from the cold seep of the South China Sea.</title>
        <authorList>
            <person name="Sun C."/>
            <person name="Liu R."/>
        </authorList>
    </citation>
    <scope>NUCLEOTIDE SEQUENCE [LARGE SCALE GENOMIC DNA]</scope>
    <source>
        <strain evidence="6 9">CS1</strain>
    </source>
</reference>
<dbReference type="InterPro" id="IPR000847">
    <property type="entry name" value="LysR_HTH_N"/>
</dbReference>
<feature type="domain" description="HTH lysR-type" evidence="5">
    <location>
        <begin position="1"/>
        <end position="58"/>
    </location>
</feature>
<dbReference type="PROSITE" id="PS50931">
    <property type="entry name" value="HTH_LYSR"/>
    <property type="match status" value="1"/>
</dbReference>
<evidence type="ECO:0000313" key="7">
    <source>
        <dbReference type="EMBL" id="TVM32033.1"/>
    </source>
</evidence>
<dbReference type="AlphaFoldDB" id="A0A6P1ZDB4"/>
<dbReference type="GO" id="GO:0003700">
    <property type="term" value="F:DNA-binding transcription factor activity"/>
    <property type="evidence" value="ECO:0007669"/>
    <property type="project" value="InterPro"/>
</dbReference>
<dbReference type="PANTHER" id="PTHR30126:SF64">
    <property type="entry name" value="HTH-TYPE TRANSCRIPTIONAL REGULATOR CITR"/>
    <property type="match status" value="1"/>
</dbReference>
<evidence type="ECO:0000259" key="5">
    <source>
        <dbReference type="PROSITE" id="PS50931"/>
    </source>
</evidence>
<dbReference type="Pfam" id="PF00126">
    <property type="entry name" value="HTH_1"/>
    <property type="match status" value="1"/>
</dbReference>
<evidence type="ECO:0000313" key="9">
    <source>
        <dbReference type="Proteomes" id="UP000503251"/>
    </source>
</evidence>
<dbReference type="Proteomes" id="UP000434052">
    <property type="component" value="Unassembled WGS sequence"/>
</dbReference>
<evidence type="ECO:0000256" key="3">
    <source>
        <dbReference type="ARBA" id="ARBA00023125"/>
    </source>
</evidence>
<dbReference type="FunFam" id="1.10.10.10:FF:000001">
    <property type="entry name" value="LysR family transcriptional regulator"/>
    <property type="match status" value="1"/>
</dbReference>
<evidence type="ECO:0000256" key="2">
    <source>
        <dbReference type="ARBA" id="ARBA00023015"/>
    </source>
</evidence>
<gene>
    <name evidence="7" type="ORF">DQK91_15985</name>
    <name evidence="6" type="ORF">E8L03_01490</name>
</gene>